<dbReference type="Proteomes" id="UP000053424">
    <property type="component" value="Unassembled WGS sequence"/>
</dbReference>
<name>A0A0C3BUX0_HEBCY</name>
<evidence type="ECO:0000256" key="11">
    <source>
        <dbReference type="ARBA" id="ARBA00023128"/>
    </source>
</evidence>
<evidence type="ECO:0000256" key="1">
    <source>
        <dbReference type="ARBA" id="ARBA00003195"/>
    </source>
</evidence>
<keyword evidence="12" id="KW-0472">Membrane</keyword>
<dbReference type="GO" id="GO:0005743">
    <property type="term" value="C:mitochondrial inner membrane"/>
    <property type="evidence" value="ECO:0007669"/>
    <property type="project" value="UniProtKB-SubCell"/>
</dbReference>
<dbReference type="HOGENOM" id="CLU_132216_1_0_1"/>
<keyword evidence="14" id="KW-1185">Reference proteome</keyword>
<organism evidence="13 14">
    <name type="scientific">Hebeloma cylindrosporum</name>
    <dbReference type="NCBI Taxonomy" id="76867"/>
    <lineage>
        <taxon>Eukaryota</taxon>
        <taxon>Fungi</taxon>
        <taxon>Dikarya</taxon>
        <taxon>Basidiomycota</taxon>
        <taxon>Agaricomycotina</taxon>
        <taxon>Agaricomycetes</taxon>
        <taxon>Agaricomycetidae</taxon>
        <taxon>Agaricales</taxon>
        <taxon>Agaricineae</taxon>
        <taxon>Hymenogastraceae</taxon>
        <taxon>Hebeloma</taxon>
    </lineage>
</organism>
<dbReference type="STRING" id="686832.A0A0C3BUX0"/>
<evidence type="ECO:0000256" key="3">
    <source>
        <dbReference type="ARBA" id="ARBA00009960"/>
    </source>
</evidence>
<reference evidence="14" key="2">
    <citation type="submission" date="2015-01" db="EMBL/GenBank/DDBJ databases">
        <title>Evolutionary Origins and Diversification of the Mycorrhizal Mutualists.</title>
        <authorList>
            <consortium name="DOE Joint Genome Institute"/>
            <consortium name="Mycorrhizal Genomics Consortium"/>
            <person name="Kohler A."/>
            <person name="Kuo A."/>
            <person name="Nagy L.G."/>
            <person name="Floudas D."/>
            <person name="Copeland A."/>
            <person name="Barry K.W."/>
            <person name="Cichocki N."/>
            <person name="Veneault-Fourrey C."/>
            <person name="LaButti K."/>
            <person name="Lindquist E.A."/>
            <person name="Lipzen A."/>
            <person name="Lundell T."/>
            <person name="Morin E."/>
            <person name="Murat C."/>
            <person name="Riley R."/>
            <person name="Ohm R."/>
            <person name="Sun H."/>
            <person name="Tunlid A."/>
            <person name="Henrissat B."/>
            <person name="Grigoriev I.V."/>
            <person name="Hibbett D.S."/>
            <person name="Martin F."/>
        </authorList>
    </citation>
    <scope>NUCLEOTIDE SEQUENCE [LARGE SCALE GENOMIC DNA]</scope>
    <source>
        <strain evidence="14">h7</strain>
    </source>
</reference>
<evidence type="ECO:0000256" key="8">
    <source>
        <dbReference type="ARBA" id="ARBA00022792"/>
    </source>
</evidence>
<evidence type="ECO:0000256" key="10">
    <source>
        <dbReference type="ARBA" id="ARBA00022989"/>
    </source>
</evidence>
<dbReference type="InterPro" id="IPR017384">
    <property type="entry name" value="NADH_Ub_cplx-1_asu_su-1"/>
</dbReference>
<dbReference type="OrthoDB" id="1920692at2759"/>
<dbReference type="EMBL" id="KN831828">
    <property type="protein sequence ID" value="KIM35161.1"/>
    <property type="molecule type" value="Genomic_DNA"/>
</dbReference>
<keyword evidence="6" id="KW-0679">Respiratory chain</keyword>
<keyword evidence="11" id="KW-0496">Mitochondrion</keyword>
<evidence type="ECO:0000256" key="7">
    <source>
        <dbReference type="ARBA" id="ARBA00022692"/>
    </source>
</evidence>
<evidence type="ECO:0000256" key="12">
    <source>
        <dbReference type="ARBA" id="ARBA00023136"/>
    </source>
</evidence>
<gene>
    <name evidence="13" type="ORF">M413DRAFT_449868</name>
</gene>
<evidence type="ECO:0000256" key="5">
    <source>
        <dbReference type="ARBA" id="ARBA00022448"/>
    </source>
</evidence>
<comment type="subcellular location">
    <subcellularLocation>
        <location evidence="2">Mitochondrion inner membrane</location>
        <topology evidence="2">Single-pass membrane protein</topology>
        <orientation evidence="2">Matrix side</orientation>
    </subcellularLocation>
</comment>
<dbReference type="PANTHER" id="PTHR17098:SF2">
    <property type="entry name" value="NADH DEHYDROGENASE [UBIQUINONE] 1 ALPHA SUBCOMPLEX SUBUNIT 1"/>
    <property type="match status" value="1"/>
</dbReference>
<evidence type="ECO:0000256" key="9">
    <source>
        <dbReference type="ARBA" id="ARBA00022982"/>
    </source>
</evidence>
<dbReference type="PANTHER" id="PTHR17098">
    <property type="entry name" value="NADH-UBIQUINONE OXIDOREDUCTASE MWFE SUBUNIT"/>
    <property type="match status" value="1"/>
</dbReference>
<keyword evidence="8" id="KW-0999">Mitochondrion inner membrane</keyword>
<comment type="function">
    <text evidence="1">Accessory subunit of the mitochondrial membrane respiratory chain NADH dehydrogenase (Complex I), that is believed not to be involved in catalysis. Complex I functions in the transfer of electrons from NADH to the respiratory chain. The immediate electron acceptor for the enzyme is believed to be ubiquinone.</text>
</comment>
<evidence type="ECO:0000313" key="13">
    <source>
        <dbReference type="EMBL" id="KIM35161.1"/>
    </source>
</evidence>
<evidence type="ECO:0000256" key="6">
    <source>
        <dbReference type="ARBA" id="ARBA00022660"/>
    </source>
</evidence>
<keyword evidence="7" id="KW-0812">Transmembrane</keyword>
<comment type="similarity">
    <text evidence="3">Belongs to the complex I NDUFA1 subunit family.</text>
</comment>
<evidence type="ECO:0000256" key="2">
    <source>
        <dbReference type="ARBA" id="ARBA00004298"/>
    </source>
</evidence>
<keyword evidence="10" id="KW-1133">Transmembrane helix</keyword>
<accession>A0A0C3BUX0</accession>
<evidence type="ECO:0000256" key="4">
    <source>
        <dbReference type="ARBA" id="ARBA00016392"/>
    </source>
</evidence>
<dbReference type="AlphaFoldDB" id="A0A0C3BUX0"/>
<keyword evidence="5" id="KW-0813">Transport</keyword>
<sequence length="85" mass="9509">MPVPWEALIPFGLLTAMFGAAGTLVNLSQRAQNLGKPPRYGIDNWDTMMMNRDKQLTGHQRGQSVNPVAPSEFSTNSVWYTERLT</sequence>
<protein>
    <recommendedName>
        <fullName evidence="4">NADH dehydrogenase [ubiquinone] 1 alpha subcomplex subunit 1</fullName>
    </recommendedName>
</protein>
<keyword evidence="9" id="KW-0249">Electron transport</keyword>
<evidence type="ECO:0000313" key="14">
    <source>
        <dbReference type="Proteomes" id="UP000053424"/>
    </source>
</evidence>
<reference evidence="13 14" key="1">
    <citation type="submission" date="2014-04" db="EMBL/GenBank/DDBJ databases">
        <authorList>
            <consortium name="DOE Joint Genome Institute"/>
            <person name="Kuo A."/>
            <person name="Gay G."/>
            <person name="Dore J."/>
            <person name="Kohler A."/>
            <person name="Nagy L.G."/>
            <person name="Floudas D."/>
            <person name="Copeland A."/>
            <person name="Barry K.W."/>
            <person name="Cichocki N."/>
            <person name="Veneault-Fourrey C."/>
            <person name="LaButti K."/>
            <person name="Lindquist E.A."/>
            <person name="Lipzen A."/>
            <person name="Lundell T."/>
            <person name="Morin E."/>
            <person name="Murat C."/>
            <person name="Sun H."/>
            <person name="Tunlid A."/>
            <person name="Henrissat B."/>
            <person name="Grigoriev I.V."/>
            <person name="Hibbett D.S."/>
            <person name="Martin F."/>
            <person name="Nordberg H.P."/>
            <person name="Cantor M.N."/>
            <person name="Hua S.X."/>
        </authorList>
    </citation>
    <scope>NUCLEOTIDE SEQUENCE [LARGE SCALE GENOMIC DNA]</scope>
    <source>
        <strain evidence="14">h7</strain>
    </source>
</reference>
<dbReference type="Pfam" id="PF15879">
    <property type="entry name" value="MWFE"/>
    <property type="match status" value="1"/>
</dbReference>
<proteinExistence type="inferred from homology"/>